<evidence type="ECO:0000313" key="1">
    <source>
        <dbReference type="EMBL" id="KAF6038397.1"/>
    </source>
</evidence>
<name>A0A7J7KJJ2_BUGNE</name>
<evidence type="ECO:0000313" key="2">
    <source>
        <dbReference type="Proteomes" id="UP000593567"/>
    </source>
</evidence>
<accession>A0A7J7KJJ2</accession>
<gene>
    <name evidence="1" type="ORF">EB796_003300</name>
</gene>
<reference evidence="1" key="1">
    <citation type="submission" date="2020-06" db="EMBL/GenBank/DDBJ databases">
        <title>Draft genome of Bugula neritina, a colonial animal packing powerful symbionts and potential medicines.</title>
        <authorList>
            <person name="Rayko M."/>
        </authorList>
    </citation>
    <scope>NUCLEOTIDE SEQUENCE [LARGE SCALE GENOMIC DNA]</scope>
    <source>
        <strain evidence="1">Kwan_BN1</strain>
    </source>
</reference>
<proteinExistence type="predicted"/>
<dbReference type="Proteomes" id="UP000593567">
    <property type="component" value="Unassembled WGS sequence"/>
</dbReference>
<dbReference type="OrthoDB" id="370884at2759"/>
<comment type="caution">
    <text evidence="1">The sequence shown here is derived from an EMBL/GenBank/DDBJ whole genome shotgun (WGS) entry which is preliminary data.</text>
</comment>
<sequence length="112" mass="13059">MILFEILRLDEYQCAKQQTIDLLSTSTNHITDPDFFEYETHIMFDDAMEWSENGDRTVNKFVTEFLETLDKTTAFLYSRCDICGKAECVYSARLHSHDSTGELNYSCIKGKY</sequence>
<dbReference type="AlphaFoldDB" id="A0A7J7KJJ2"/>
<dbReference type="EMBL" id="VXIV02000418">
    <property type="protein sequence ID" value="KAF6038397.1"/>
    <property type="molecule type" value="Genomic_DNA"/>
</dbReference>
<organism evidence="1 2">
    <name type="scientific">Bugula neritina</name>
    <name type="common">Brown bryozoan</name>
    <name type="synonym">Sertularia neritina</name>
    <dbReference type="NCBI Taxonomy" id="10212"/>
    <lineage>
        <taxon>Eukaryota</taxon>
        <taxon>Metazoa</taxon>
        <taxon>Spiralia</taxon>
        <taxon>Lophotrochozoa</taxon>
        <taxon>Bryozoa</taxon>
        <taxon>Gymnolaemata</taxon>
        <taxon>Cheilostomatida</taxon>
        <taxon>Flustrina</taxon>
        <taxon>Buguloidea</taxon>
        <taxon>Bugulidae</taxon>
        <taxon>Bugula</taxon>
    </lineage>
</organism>
<protein>
    <submittedName>
        <fullName evidence="1">Uncharacterized protein</fullName>
    </submittedName>
</protein>
<keyword evidence="2" id="KW-1185">Reference proteome</keyword>